<dbReference type="EMBL" id="CM044705">
    <property type="protein sequence ID" value="KAI5665105.1"/>
    <property type="molecule type" value="Genomic_DNA"/>
</dbReference>
<accession>A0ACC0AXT8</accession>
<protein>
    <submittedName>
        <fullName evidence="1">Uncharacterized protein</fullName>
    </submittedName>
</protein>
<sequence>MEIPASSHGAISFSSLQRTLILTASPSQGQDSSYKIIKVKLCYEPISQVDRAWKKQWIVWRRTKHVNSRLLPSHIVLQIIFSFFLALQPLPMYYVHVLSSLTNIFETLPLSESFCENPAVLKTGEDKITMTWSYDTTLQQETDSNYEKIKGEIFPLLLILFELMLITLMTKKLPLANQQMLIRP</sequence>
<reference evidence="2" key="1">
    <citation type="journal article" date="2023" name="Nat. Plants">
        <title>Single-cell RNA sequencing provides a high-resolution roadmap for understanding the multicellular compartmentation of specialized metabolism.</title>
        <authorList>
            <person name="Sun S."/>
            <person name="Shen X."/>
            <person name="Li Y."/>
            <person name="Li Y."/>
            <person name="Wang S."/>
            <person name="Li R."/>
            <person name="Zhang H."/>
            <person name="Shen G."/>
            <person name="Guo B."/>
            <person name="Wei J."/>
            <person name="Xu J."/>
            <person name="St-Pierre B."/>
            <person name="Chen S."/>
            <person name="Sun C."/>
        </authorList>
    </citation>
    <scope>NUCLEOTIDE SEQUENCE [LARGE SCALE GENOMIC DNA]</scope>
</reference>
<keyword evidence="2" id="KW-1185">Reference proteome</keyword>
<gene>
    <name evidence="1" type="ORF">M9H77_24428</name>
</gene>
<name>A0ACC0AXT8_CATRO</name>
<evidence type="ECO:0000313" key="2">
    <source>
        <dbReference type="Proteomes" id="UP001060085"/>
    </source>
</evidence>
<dbReference type="Proteomes" id="UP001060085">
    <property type="component" value="Linkage Group LG05"/>
</dbReference>
<comment type="caution">
    <text evidence="1">The sequence shown here is derived from an EMBL/GenBank/DDBJ whole genome shotgun (WGS) entry which is preliminary data.</text>
</comment>
<proteinExistence type="predicted"/>
<evidence type="ECO:0000313" key="1">
    <source>
        <dbReference type="EMBL" id="KAI5665105.1"/>
    </source>
</evidence>
<organism evidence="1 2">
    <name type="scientific">Catharanthus roseus</name>
    <name type="common">Madagascar periwinkle</name>
    <name type="synonym">Vinca rosea</name>
    <dbReference type="NCBI Taxonomy" id="4058"/>
    <lineage>
        <taxon>Eukaryota</taxon>
        <taxon>Viridiplantae</taxon>
        <taxon>Streptophyta</taxon>
        <taxon>Embryophyta</taxon>
        <taxon>Tracheophyta</taxon>
        <taxon>Spermatophyta</taxon>
        <taxon>Magnoliopsida</taxon>
        <taxon>eudicotyledons</taxon>
        <taxon>Gunneridae</taxon>
        <taxon>Pentapetalae</taxon>
        <taxon>asterids</taxon>
        <taxon>lamiids</taxon>
        <taxon>Gentianales</taxon>
        <taxon>Apocynaceae</taxon>
        <taxon>Rauvolfioideae</taxon>
        <taxon>Vinceae</taxon>
        <taxon>Catharanthinae</taxon>
        <taxon>Catharanthus</taxon>
    </lineage>
</organism>